<dbReference type="InterPro" id="IPR001810">
    <property type="entry name" value="F-box_dom"/>
</dbReference>
<proteinExistence type="predicted"/>
<name>A0AAD5KBJ4_9FUNG</name>
<dbReference type="SUPFAM" id="SSF48452">
    <property type="entry name" value="TPR-like"/>
    <property type="match status" value="1"/>
</dbReference>
<evidence type="ECO:0000259" key="1">
    <source>
        <dbReference type="Pfam" id="PF00646"/>
    </source>
</evidence>
<dbReference type="CDD" id="cd09917">
    <property type="entry name" value="F-box_SF"/>
    <property type="match status" value="1"/>
</dbReference>
<dbReference type="Gene3D" id="1.25.40.10">
    <property type="entry name" value="Tetratricopeptide repeat domain"/>
    <property type="match status" value="1"/>
</dbReference>
<dbReference type="Proteomes" id="UP001209540">
    <property type="component" value="Unassembled WGS sequence"/>
</dbReference>
<gene>
    <name evidence="2" type="ORF">BDA99DRAFT_599939</name>
</gene>
<sequence>MAATITNAQFETTPFAALYNDPWTHFTSTELDFATLQNTFHQGKQAYAVQNYKEAIEFYNKALNALHQDLKHTILLHRAVAYEKSKQYQEALDDCAYLEANSDEKRQEQQQPRPDVYWIKASIFLELDNLGKAAYIYKKGFDIISKQTFPEQKELLFNQYECLMKEIRYQNQRLVRRLPHEILFNILSFMSWRTQGQFALTCWFWYKFILQEWPGFGSSIEAVRRSTQLPYEYLTQFLRHVQPRHVKSVQLELCEIRHPGVGNSGIRAWCETIGNPSIVYEHLIEHEWDKIESLNIRPFNNQQLQNILLINSGSIQTLELYHNTSNSNFHHEDGLIDSVRICNNIHTIVDNVEGEISSQYIYMTLAQPNWFPTKLSLSCEVTSSFLSKLLIKAPSLTSLCVCNFYSKNNFIELLRIIYHDAPQLQSLIYSVGKVYKNSLSTTYSRLQDKPSYATVIGLKSFLLVSSSLWKDDEDHTSLDNILELFMKRSHNSLEHLYIENINILTCKKTFTTLVEHGTSNLQELTLVTNTQKVARVPGTLSQLLLRSSLPSLKILNLAWDYLCGSDGLMGKYLNPEVTKIPSGESFGDHTSELLPSTLFGQTKSLQSIRLVSALGASYHSTERLIDMVTCIGICESLTTVDLKYMRLKNDLFMKFLESIKNSNINTLRINTPSDPMDEEELKSLASLSNLEYLKLYDFKKDVNECFGKPKLFWLFQEYQGNRRPLFIIYRCPIFTVKGWTGFLSTSKNHLVRDGNNTECLHEKYSIKESSKFSRTSYGYDLDCVDEDFRACCLFFDAPFIRRTEVEDLYEWVRCTTCRQDHIQQRGYDDVNEIYEYSQN</sequence>
<dbReference type="EMBL" id="JAIXMP010000001">
    <property type="protein sequence ID" value="KAI9278186.1"/>
    <property type="molecule type" value="Genomic_DNA"/>
</dbReference>
<evidence type="ECO:0000313" key="2">
    <source>
        <dbReference type="EMBL" id="KAI9278186.1"/>
    </source>
</evidence>
<reference evidence="2" key="1">
    <citation type="journal article" date="2022" name="IScience">
        <title>Evolution of zygomycete secretomes and the origins of terrestrial fungal ecologies.</title>
        <authorList>
            <person name="Chang Y."/>
            <person name="Wang Y."/>
            <person name="Mondo S."/>
            <person name="Ahrendt S."/>
            <person name="Andreopoulos W."/>
            <person name="Barry K."/>
            <person name="Beard J."/>
            <person name="Benny G.L."/>
            <person name="Blankenship S."/>
            <person name="Bonito G."/>
            <person name="Cuomo C."/>
            <person name="Desiro A."/>
            <person name="Gervers K.A."/>
            <person name="Hundley H."/>
            <person name="Kuo A."/>
            <person name="LaButti K."/>
            <person name="Lang B.F."/>
            <person name="Lipzen A."/>
            <person name="O'Donnell K."/>
            <person name="Pangilinan J."/>
            <person name="Reynolds N."/>
            <person name="Sandor L."/>
            <person name="Smith M.E."/>
            <person name="Tsang A."/>
            <person name="Grigoriev I.V."/>
            <person name="Stajich J.E."/>
            <person name="Spatafora J.W."/>
        </authorList>
    </citation>
    <scope>NUCLEOTIDE SEQUENCE</scope>
    <source>
        <strain evidence="2">RSA 2281</strain>
    </source>
</reference>
<accession>A0AAD5KBJ4</accession>
<dbReference type="InterPro" id="IPR036047">
    <property type="entry name" value="F-box-like_dom_sf"/>
</dbReference>
<evidence type="ECO:0000313" key="3">
    <source>
        <dbReference type="Proteomes" id="UP001209540"/>
    </source>
</evidence>
<dbReference type="Pfam" id="PF00646">
    <property type="entry name" value="F-box"/>
    <property type="match status" value="1"/>
</dbReference>
<dbReference type="AlphaFoldDB" id="A0AAD5KBJ4"/>
<reference evidence="2" key="2">
    <citation type="submission" date="2023-02" db="EMBL/GenBank/DDBJ databases">
        <authorList>
            <consortium name="DOE Joint Genome Institute"/>
            <person name="Mondo S.J."/>
            <person name="Chang Y."/>
            <person name="Wang Y."/>
            <person name="Ahrendt S."/>
            <person name="Andreopoulos W."/>
            <person name="Barry K."/>
            <person name="Beard J."/>
            <person name="Benny G.L."/>
            <person name="Blankenship S."/>
            <person name="Bonito G."/>
            <person name="Cuomo C."/>
            <person name="Desiro A."/>
            <person name="Gervers K.A."/>
            <person name="Hundley H."/>
            <person name="Kuo A."/>
            <person name="LaButti K."/>
            <person name="Lang B.F."/>
            <person name="Lipzen A."/>
            <person name="O'Donnell K."/>
            <person name="Pangilinan J."/>
            <person name="Reynolds N."/>
            <person name="Sandor L."/>
            <person name="Smith M.W."/>
            <person name="Tsang A."/>
            <person name="Grigoriev I.V."/>
            <person name="Stajich J.E."/>
            <person name="Spatafora J.W."/>
        </authorList>
    </citation>
    <scope>NUCLEOTIDE SEQUENCE</scope>
    <source>
        <strain evidence="2">RSA 2281</strain>
    </source>
</reference>
<dbReference type="InterPro" id="IPR011990">
    <property type="entry name" value="TPR-like_helical_dom_sf"/>
</dbReference>
<organism evidence="2 3">
    <name type="scientific">Phascolomyces articulosus</name>
    <dbReference type="NCBI Taxonomy" id="60185"/>
    <lineage>
        <taxon>Eukaryota</taxon>
        <taxon>Fungi</taxon>
        <taxon>Fungi incertae sedis</taxon>
        <taxon>Mucoromycota</taxon>
        <taxon>Mucoromycotina</taxon>
        <taxon>Mucoromycetes</taxon>
        <taxon>Mucorales</taxon>
        <taxon>Lichtheimiaceae</taxon>
        <taxon>Phascolomyces</taxon>
    </lineage>
</organism>
<comment type="caution">
    <text evidence="2">The sequence shown here is derived from an EMBL/GenBank/DDBJ whole genome shotgun (WGS) entry which is preliminary data.</text>
</comment>
<dbReference type="SUPFAM" id="SSF52047">
    <property type="entry name" value="RNI-like"/>
    <property type="match status" value="1"/>
</dbReference>
<keyword evidence="3" id="KW-1185">Reference proteome</keyword>
<protein>
    <recommendedName>
        <fullName evidence="1">F-box domain-containing protein</fullName>
    </recommendedName>
</protein>
<feature type="domain" description="F-box" evidence="1">
    <location>
        <begin position="177"/>
        <end position="210"/>
    </location>
</feature>
<dbReference type="SUPFAM" id="SSF81383">
    <property type="entry name" value="F-box domain"/>
    <property type="match status" value="1"/>
</dbReference>